<reference evidence="6 7" key="1">
    <citation type="submission" date="2020-08" db="EMBL/GenBank/DDBJ databases">
        <title>Genomic Encyclopedia of Type Strains, Phase IV (KMG-IV): sequencing the most valuable type-strain genomes for metagenomic binning, comparative biology and taxonomic classification.</title>
        <authorList>
            <person name="Goeker M."/>
        </authorList>
    </citation>
    <scope>NUCLEOTIDE SEQUENCE [LARGE SCALE GENOMIC DNA]</scope>
    <source>
        <strain evidence="6 7">DSM 45385</strain>
    </source>
</reference>
<dbReference type="PROSITE" id="PS51677">
    <property type="entry name" value="NODB"/>
    <property type="match status" value="1"/>
</dbReference>
<evidence type="ECO:0000313" key="6">
    <source>
        <dbReference type="EMBL" id="MBB5077220.1"/>
    </source>
</evidence>
<dbReference type="PANTHER" id="PTHR34216:SF3">
    <property type="entry name" value="POLY-BETA-1,6-N-ACETYL-D-GLUCOSAMINE N-DEACETYLASE"/>
    <property type="match status" value="1"/>
</dbReference>
<proteinExistence type="predicted"/>
<dbReference type="RefSeq" id="WP_312896325.1">
    <property type="nucleotide sequence ID" value="NZ_JACHIN010000003.1"/>
</dbReference>
<evidence type="ECO:0000256" key="2">
    <source>
        <dbReference type="ARBA" id="ARBA00022729"/>
    </source>
</evidence>
<dbReference type="PANTHER" id="PTHR34216">
    <property type="match status" value="1"/>
</dbReference>
<dbReference type="EMBL" id="JACHIN010000003">
    <property type="protein sequence ID" value="MBB5077220.1"/>
    <property type="molecule type" value="Genomic_DNA"/>
</dbReference>
<dbReference type="GO" id="GO:0016810">
    <property type="term" value="F:hydrolase activity, acting on carbon-nitrogen (but not peptide) bonds"/>
    <property type="evidence" value="ECO:0007669"/>
    <property type="project" value="InterPro"/>
</dbReference>
<dbReference type="Gene3D" id="3.20.20.370">
    <property type="entry name" value="Glycoside hydrolase/deacetylase"/>
    <property type="match status" value="1"/>
</dbReference>
<feature type="region of interest" description="Disordered" evidence="3">
    <location>
        <begin position="34"/>
        <end position="88"/>
    </location>
</feature>
<protein>
    <submittedName>
        <fullName evidence="6">Peptidoglycan/xylan/chitin deacetylase (PgdA/CDA1 family)</fullName>
    </submittedName>
</protein>
<dbReference type="GO" id="GO:0005975">
    <property type="term" value="P:carbohydrate metabolic process"/>
    <property type="evidence" value="ECO:0007669"/>
    <property type="project" value="InterPro"/>
</dbReference>
<sequence>MRPSLSSTRVIGAANVAVILVAVVALMIMPGDDPGDRPPPEAVKVGQIQPAPSSGRPSSPGPSVQPSGQPSGQPSEPAPIPTASQPPAVVATPEFARQVKANEAGLVPIIMYHRIIKKRMASIDRTPDQLRQELEKLAKQGYVPITAAEFAAGRIQVPAGKFPVVLTFDDGHSSHFALDDQGRPAKNTAVAIIYDVARKYPSFRPVATFWVNHYPFGLQKQEQQASAAQWLHRQGFEVANHTWTHPNLRAMGTKKVREQIARLERMLKKLGVPPSTTMALPFGSMPHKKKAARKGEWGGVRYDFDAVFLAGAEPSLSPFAKGYDPGAVQRIQSNGKKGECRKWCSQYWLEWLQKHPGWRYVSDGDPDRVSVPKKLQGNIAAKRRDQVNAY</sequence>
<dbReference type="GO" id="GO:0005576">
    <property type="term" value="C:extracellular region"/>
    <property type="evidence" value="ECO:0007669"/>
    <property type="project" value="UniProtKB-SubCell"/>
</dbReference>
<dbReference type="InterPro" id="IPR002509">
    <property type="entry name" value="NODB_dom"/>
</dbReference>
<comment type="subcellular location">
    <subcellularLocation>
        <location evidence="1">Secreted</location>
    </subcellularLocation>
</comment>
<evidence type="ECO:0000256" key="3">
    <source>
        <dbReference type="SAM" id="MobiDB-lite"/>
    </source>
</evidence>
<dbReference type="InterPro" id="IPR011330">
    <property type="entry name" value="Glyco_hydro/deAcase_b/a-brl"/>
</dbReference>
<accession>A0A7W8A0D9</accession>
<keyword evidence="4" id="KW-0472">Membrane</keyword>
<dbReference type="Proteomes" id="UP000568380">
    <property type="component" value="Unassembled WGS sequence"/>
</dbReference>
<feature type="compositionally biased region" description="Low complexity" evidence="3">
    <location>
        <begin position="49"/>
        <end position="75"/>
    </location>
</feature>
<evidence type="ECO:0000313" key="7">
    <source>
        <dbReference type="Proteomes" id="UP000568380"/>
    </source>
</evidence>
<feature type="domain" description="NodB homology" evidence="5">
    <location>
        <begin position="162"/>
        <end position="390"/>
    </location>
</feature>
<name>A0A7W8A0D9_9ACTN</name>
<evidence type="ECO:0000259" key="5">
    <source>
        <dbReference type="PROSITE" id="PS51677"/>
    </source>
</evidence>
<comment type="caution">
    <text evidence="6">The sequence shown here is derived from an EMBL/GenBank/DDBJ whole genome shotgun (WGS) entry which is preliminary data.</text>
</comment>
<keyword evidence="7" id="KW-1185">Reference proteome</keyword>
<dbReference type="Pfam" id="PF01522">
    <property type="entry name" value="Polysacc_deac_1"/>
    <property type="match status" value="1"/>
</dbReference>
<gene>
    <name evidence="6" type="ORF">HNR40_002693</name>
</gene>
<dbReference type="AlphaFoldDB" id="A0A7W8A0D9"/>
<evidence type="ECO:0000256" key="1">
    <source>
        <dbReference type="ARBA" id="ARBA00004613"/>
    </source>
</evidence>
<feature type="transmembrane region" description="Helical" evidence="4">
    <location>
        <begin position="12"/>
        <end position="31"/>
    </location>
</feature>
<keyword evidence="2" id="KW-0732">Signal</keyword>
<dbReference type="SUPFAM" id="SSF88713">
    <property type="entry name" value="Glycoside hydrolase/deacetylase"/>
    <property type="match status" value="1"/>
</dbReference>
<keyword evidence="4" id="KW-1133">Transmembrane helix</keyword>
<organism evidence="6 7">
    <name type="scientific">Nonomuraea endophytica</name>
    <dbReference type="NCBI Taxonomy" id="714136"/>
    <lineage>
        <taxon>Bacteria</taxon>
        <taxon>Bacillati</taxon>
        <taxon>Actinomycetota</taxon>
        <taxon>Actinomycetes</taxon>
        <taxon>Streptosporangiales</taxon>
        <taxon>Streptosporangiaceae</taxon>
        <taxon>Nonomuraea</taxon>
    </lineage>
</organism>
<evidence type="ECO:0000256" key="4">
    <source>
        <dbReference type="SAM" id="Phobius"/>
    </source>
</evidence>
<dbReference type="InterPro" id="IPR051398">
    <property type="entry name" value="Polysacch_Deacetylase"/>
</dbReference>
<keyword evidence="4" id="KW-0812">Transmembrane</keyword>